<keyword evidence="1" id="KW-0812">Transmembrane</keyword>
<feature type="transmembrane region" description="Helical" evidence="1">
    <location>
        <begin position="170"/>
        <end position="193"/>
    </location>
</feature>
<evidence type="ECO:0000313" key="3">
    <source>
        <dbReference type="Proteomes" id="UP001163152"/>
    </source>
</evidence>
<dbReference type="AlphaFoldDB" id="A0A9E8ZJ85"/>
<dbReference type="EMBL" id="CP113797">
    <property type="protein sequence ID" value="WAL62729.1"/>
    <property type="molecule type" value="Genomic_DNA"/>
</dbReference>
<feature type="transmembrane region" description="Helical" evidence="1">
    <location>
        <begin position="71"/>
        <end position="92"/>
    </location>
</feature>
<dbReference type="PANTHER" id="PTHR34548">
    <property type="entry name" value="PROTEIN TIC 21, CHLOROPLASTIC"/>
    <property type="match status" value="1"/>
</dbReference>
<feature type="transmembrane region" description="Helical" evidence="1">
    <location>
        <begin position="119"/>
        <end position="141"/>
    </location>
</feature>
<organism evidence="2 3">
    <name type="scientific">Thermocoleostomius sinensis A174</name>
    <dbReference type="NCBI Taxonomy" id="2016057"/>
    <lineage>
        <taxon>Bacteria</taxon>
        <taxon>Bacillati</taxon>
        <taxon>Cyanobacteriota</taxon>
        <taxon>Cyanophyceae</taxon>
        <taxon>Oculatellales</taxon>
        <taxon>Oculatellaceae</taxon>
        <taxon>Thermocoleostomius</taxon>
    </lineage>
</organism>
<name>A0A9E8ZJ85_9CYAN</name>
<evidence type="ECO:0000256" key="1">
    <source>
        <dbReference type="SAM" id="Phobius"/>
    </source>
</evidence>
<dbReference type="InterPro" id="IPR022051">
    <property type="entry name" value="DUF3611"/>
</dbReference>
<dbReference type="KEGG" id="tsin:OXH18_12265"/>
<dbReference type="RefSeq" id="WP_268613066.1">
    <property type="nucleotide sequence ID" value="NZ_CP113797.1"/>
</dbReference>
<evidence type="ECO:0000313" key="2">
    <source>
        <dbReference type="EMBL" id="WAL62729.1"/>
    </source>
</evidence>
<keyword evidence="1" id="KW-1133">Transmembrane helix</keyword>
<feature type="transmembrane region" description="Helical" evidence="1">
    <location>
        <begin position="29"/>
        <end position="51"/>
    </location>
</feature>
<sequence length="199" mass="21200">MVNRSDSVSLPPAVRRVAGALRITGWASFWVQLVLGIVSAVVLLFAGSNLGTTARNPLNPTSPAAANPGTGAGLLFAVLALLGLFVAAYWAFRYTRLARQLRTPNAQVRPRRGDAVQTLRIGLVINLVGMLLAILGGQAIAGSLVLKSFEQGFAIFSGNPLRFITPLDLFVVQANANTTLAHFIGLVATLWLLRSVNRQ</sequence>
<gene>
    <name evidence="2" type="ORF">OXH18_12265</name>
</gene>
<dbReference type="Proteomes" id="UP001163152">
    <property type="component" value="Chromosome"/>
</dbReference>
<protein>
    <submittedName>
        <fullName evidence="2">DUF3611 family protein</fullName>
    </submittedName>
</protein>
<reference evidence="2" key="1">
    <citation type="submission" date="2022-12" db="EMBL/GenBank/DDBJ databases">
        <title>Polyphasic identification of a Novel Hot-Spring Cyanobacterium Ocullathermofonsia sinensis gen nov. sp. nov. and Genomic Insights on its Adaptations to the Thermal Habitat.</title>
        <authorList>
            <person name="Daroch M."/>
            <person name="Tang J."/>
            <person name="Jiang Y."/>
        </authorList>
    </citation>
    <scope>NUCLEOTIDE SEQUENCE</scope>
    <source>
        <strain evidence="2">PKUAC-SCTA174</strain>
    </source>
</reference>
<keyword evidence="1" id="KW-0472">Membrane</keyword>
<accession>A0A9E8ZJ85</accession>
<dbReference type="Pfam" id="PF12263">
    <property type="entry name" value="DUF3611"/>
    <property type="match status" value="1"/>
</dbReference>
<keyword evidence="3" id="KW-1185">Reference proteome</keyword>
<proteinExistence type="predicted"/>
<dbReference type="PANTHER" id="PTHR34548:SF2">
    <property type="entry name" value="PROTEIN TIC 21, CHLOROPLASTIC"/>
    <property type="match status" value="1"/>
</dbReference>